<evidence type="ECO:0000313" key="4">
    <source>
        <dbReference type="Proteomes" id="UP000221394"/>
    </source>
</evidence>
<reference evidence="3 4" key="1">
    <citation type="submission" date="2017-10" db="EMBL/GenBank/DDBJ databases">
        <title>Sequencing the genomes of 1000 actinobacteria strains.</title>
        <authorList>
            <person name="Klenk H.-P."/>
        </authorList>
    </citation>
    <scope>NUCLEOTIDE SEQUENCE [LARGE SCALE GENOMIC DNA]</scope>
    <source>
        <strain evidence="3 4">DSM 21574</strain>
    </source>
</reference>
<keyword evidence="4" id="KW-1185">Reference proteome</keyword>
<feature type="signal peptide" evidence="2">
    <location>
        <begin position="1"/>
        <end position="25"/>
    </location>
</feature>
<feature type="chain" id="PRO_5039057761" description="LppP/LprE lipoprotein" evidence="2">
    <location>
        <begin position="26"/>
        <end position="157"/>
    </location>
</feature>
<evidence type="ECO:0000256" key="1">
    <source>
        <dbReference type="SAM" id="MobiDB-lite"/>
    </source>
</evidence>
<comment type="caution">
    <text evidence="3">The sequence shown here is derived from an EMBL/GenBank/DDBJ whole genome shotgun (WGS) entry which is preliminary data.</text>
</comment>
<dbReference type="Proteomes" id="UP000221394">
    <property type="component" value="Unassembled WGS sequence"/>
</dbReference>
<proteinExistence type="predicted"/>
<keyword evidence="2" id="KW-0732">Signal</keyword>
<gene>
    <name evidence="3" type="ORF">ATL41_0974</name>
</gene>
<evidence type="ECO:0008006" key="5">
    <source>
        <dbReference type="Google" id="ProtNLM"/>
    </source>
</evidence>
<dbReference type="PROSITE" id="PS51257">
    <property type="entry name" value="PROKAR_LIPOPROTEIN"/>
    <property type="match status" value="1"/>
</dbReference>
<sequence>MMRHACATLATVVLTLGMGVLVSCSAPTPPPAPTPPEPSKAAPSSHDDYPEVTAECEAEAESAPQVTRQQLDAWTKADATVYLCLLFDDGGFSSLAAPSTETDQRPPLSIYDPAGPGDDYCFPLDNGSRAFLTDRSTVLATTAIGCDHGIREAPGQD</sequence>
<organism evidence="3 4">
    <name type="scientific">Flavimobilis soli</name>
    <dbReference type="NCBI Taxonomy" id="442709"/>
    <lineage>
        <taxon>Bacteria</taxon>
        <taxon>Bacillati</taxon>
        <taxon>Actinomycetota</taxon>
        <taxon>Actinomycetes</taxon>
        <taxon>Micrococcales</taxon>
        <taxon>Jonesiaceae</taxon>
        <taxon>Flavimobilis</taxon>
    </lineage>
</organism>
<dbReference type="EMBL" id="PDJH01000001">
    <property type="protein sequence ID" value="PFG36258.1"/>
    <property type="molecule type" value="Genomic_DNA"/>
</dbReference>
<accession>A0A2A9EBD9</accession>
<dbReference type="RefSeq" id="WP_143556571.1">
    <property type="nucleotide sequence ID" value="NZ_PDJH01000001.1"/>
</dbReference>
<evidence type="ECO:0000256" key="2">
    <source>
        <dbReference type="SAM" id="SignalP"/>
    </source>
</evidence>
<feature type="region of interest" description="Disordered" evidence="1">
    <location>
        <begin position="27"/>
        <end position="52"/>
    </location>
</feature>
<evidence type="ECO:0000313" key="3">
    <source>
        <dbReference type="EMBL" id="PFG36258.1"/>
    </source>
</evidence>
<protein>
    <recommendedName>
        <fullName evidence="5">LppP/LprE lipoprotein</fullName>
    </recommendedName>
</protein>
<feature type="compositionally biased region" description="Pro residues" evidence="1">
    <location>
        <begin position="27"/>
        <end position="38"/>
    </location>
</feature>
<name>A0A2A9EBD9_9MICO</name>
<dbReference type="AlphaFoldDB" id="A0A2A9EBD9"/>